<gene>
    <name evidence="1" type="ORF">CEXT_793031</name>
</gene>
<evidence type="ECO:0000313" key="1">
    <source>
        <dbReference type="EMBL" id="GIY68813.1"/>
    </source>
</evidence>
<reference evidence="1 2" key="1">
    <citation type="submission" date="2021-06" db="EMBL/GenBank/DDBJ databases">
        <title>Caerostris extrusa draft genome.</title>
        <authorList>
            <person name="Kono N."/>
            <person name="Arakawa K."/>
        </authorList>
    </citation>
    <scope>NUCLEOTIDE SEQUENCE [LARGE SCALE GENOMIC DNA]</scope>
</reference>
<dbReference type="Proteomes" id="UP001054945">
    <property type="component" value="Unassembled WGS sequence"/>
</dbReference>
<keyword evidence="2" id="KW-1185">Reference proteome</keyword>
<dbReference type="EMBL" id="BPLR01014448">
    <property type="protein sequence ID" value="GIY68813.1"/>
    <property type="molecule type" value="Genomic_DNA"/>
</dbReference>
<evidence type="ECO:0000313" key="2">
    <source>
        <dbReference type="Proteomes" id="UP001054945"/>
    </source>
</evidence>
<accession>A0AAV4VFC7</accession>
<name>A0AAV4VFC7_CAEEX</name>
<organism evidence="1 2">
    <name type="scientific">Caerostris extrusa</name>
    <name type="common">Bark spider</name>
    <name type="synonym">Caerostris bankana</name>
    <dbReference type="NCBI Taxonomy" id="172846"/>
    <lineage>
        <taxon>Eukaryota</taxon>
        <taxon>Metazoa</taxon>
        <taxon>Ecdysozoa</taxon>
        <taxon>Arthropoda</taxon>
        <taxon>Chelicerata</taxon>
        <taxon>Arachnida</taxon>
        <taxon>Araneae</taxon>
        <taxon>Araneomorphae</taxon>
        <taxon>Entelegynae</taxon>
        <taxon>Araneoidea</taxon>
        <taxon>Araneidae</taxon>
        <taxon>Caerostris</taxon>
    </lineage>
</organism>
<dbReference type="AlphaFoldDB" id="A0AAV4VFC7"/>
<protein>
    <submittedName>
        <fullName evidence="1">Uncharacterized protein</fullName>
    </submittedName>
</protein>
<sequence>MPLLQNLDQTFTTIQTIFFMPTTVMNRHLAGEKIHALLQHYPQSIYQGCPCYVEGQRRRGASLAEGGCLWTSTIRWKEEGQRDNNSVFWKGQGSFSFALVMILAVE</sequence>
<comment type="caution">
    <text evidence="1">The sequence shown here is derived from an EMBL/GenBank/DDBJ whole genome shotgun (WGS) entry which is preliminary data.</text>
</comment>
<proteinExistence type="predicted"/>